<proteinExistence type="predicted"/>
<dbReference type="EMBL" id="LR031872">
    <property type="protein sequence ID" value="VDC95484.1"/>
    <property type="molecule type" value="Genomic_DNA"/>
</dbReference>
<gene>
    <name evidence="1" type="ORF">BOLC3T18575H</name>
</gene>
<protein>
    <submittedName>
        <fullName evidence="1">Uncharacterized protein</fullName>
    </submittedName>
</protein>
<dbReference type="AlphaFoldDB" id="A0A3P6B8J3"/>
<reference evidence="1" key="1">
    <citation type="submission" date="2018-11" db="EMBL/GenBank/DDBJ databases">
        <authorList>
            <consortium name="Genoscope - CEA"/>
            <person name="William W."/>
        </authorList>
    </citation>
    <scope>NUCLEOTIDE SEQUENCE</scope>
</reference>
<evidence type="ECO:0000313" key="1">
    <source>
        <dbReference type="EMBL" id="VDC95484.1"/>
    </source>
</evidence>
<organism evidence="1">
    <name type="scientific">Brassica oleracea</name>
    <name type="common">Wild cabbage</name>
    <dbReference type="NCBI Taxonomy" id="3712"/>
    <lineage>
        <taxon>Eukaryota</taxon>
        <taxon>Viridiplantae</taxon>
        <taxon>Streptophyta</taxon>
        <taxon>Embryophyta</taxon>
        <taxon>Tracheophyta</taxon>
        <taxon>Spermatophyta</taxon>
        <taxon>Magnoliopsida</taxon>
        <taxon>eudicotyledons</taxon>
        <taxon>Gunneridae</taxon>
        <taxon>Pentapetalae</taxon>
        <taxon>rosids</taxon>
        <taxon>malvids</taxon>
        <taxon>Brassicales</taxon>
        <taxon>Brassicaceae</taxon>
        <taxon>Brassiceae</taxon>
        <taxon>Brassica</taxon>
    </lineage>
</organism>
<sequence length="74" mass="8881">ILNQLILSYFLYLETLNRSQCTYHLPIPSHIEFNVQHVEAQHIYIYQHCHKVIHALHVIHNTYIVFISNSNIFH</sequence>
<feature type="non-terminal residue" evidence="1">
    <location>
        <position position="1"/>
    </location>
</feature>
<name>A0A3P6B8J3_BRAOL</name>
<accession>A0A3P6B8J3</accession>